<evidence type="ECO:0000256" key="1">
    <source>
        <dbReference type="ARBA" id="ARBA00001974"/>
    </source>
</evidence>
<sequence>MHVGTSVEKPASSYDAVIVGSGLGGSTLALRLARAGRRVLVVERGDWFRPKPGTHDNDYLYDLLAPADDISYVGGRTKFYGAALYRNRESDFHERQLENGVSPAWPFGYDVLEPYYAEGEALYRVHGSSDGDPSEPRRAAPYPHPPLSHDPAVAKVIANLSAKGISSAPIPRGLDLGPNGACVMCAACDAHICRRDAKMDAETAALRPAMATGLVELMTLTECQRILLTSDGKRAEGVLLTRNGQQHRVLADAVIVAAGTPNSALLLRRSRTDQHREGIGNNTRQLGLRVGGHSAGTLFPLISLKRLGPRHTKTFAINLWYEGAPGWPYPLGVAQVSGQVPMWRMTHKLKQPIVKAIAEHSLTVVHMTEATPDEGTGWAFDGDRIAAYTTPRHQAKTYAKLRTLTEQAFQRAGYPVIRAPGSVAFWHETGGAVMGRDERTSVVDPAGAVHGVQGLYVADASVLPSAGALNTGLTIIALALRTGDAIVGSASDRR</sequence>
<dbReference type="Pfam" id="PF00890">
    <property type="entry name" value="FAD_binding_2"/>
    <property type="match status" value="1"/>
</dbReference>
<dbReference type="AlphaFoldDB" id="A0A6I6MLZ6"/>
<dbReference type="InterPro" id="IPR051473">
    <property type="entry name" value="P2Ox-like"/>
</dbReference>
<keyword evidence="4 6" id="KW-0274">FAD</keyword>
<keyword evidence="3" id="KW-0285">Flavoprotein</keyword>
<accession>A0A6I6MLZ6</accession>
<evidence type="ECO:0000259" key="10">
    <source>
        <dbReference type="Pfam" id="PF05199"/>
    </source>
</evidence>
<feature type="compositionally biased region" description="Basic and acidic residues" evidence="7">
    <location>
        <begin position="126"/>
        <end position="138"/>
    </location>
</feature>
<dbReference type="PIRSF" id="PIRSF000137">
    <property type="entry name" value="Alcohol_oxidase"/>
    <property type="match status" value="1"/>
</dbReference>
<feature type="domain" description="FAD-dependent oxidoreductase 2 FAD-binding" evidence="9">
    <location>
        <begin position="15"/>
        <end position="47"/>
    </location>
</feature>
<organism evidence="11 12">
    <name type="scientific">Terricaulis silvestris</name>
    <dbReference type="NCBI Taxonomy" id="2686094"/>
    <lineage>
        <taxon>Bacteria</taxon>
        <taxon>Pseudomonadati</taxon>
        <taxon>Pseudomonadota</taxon>
        <taxon>Alphaproteobacteria</taxon>
        <taxon>Caulobacterales</taxon>
        <taxon>Caulobacteraceae</taxon>
        <taxon>Terricaulis</taxon>
    </lineage>
</organism>
<dbReference type="Gene3D" id="3.50.50.60">
    <property type="entry name" value="FAD/NAD(P)-binding domain"/>
    <property type="match status" value="2"/>
</dbReference>
<evidence type="ECO:0000256" key="6">
    <source>
        <dbReference type="PIRSR" id="PIRSR000137-2"/>
    </source>
</evidence>
<dbReference type="Proteomes" id="UP000431269">
    <property type="component" value="Chromosome"/>
</dbReference>
<keyword evidence="5 11" id="KW-0560">Oxidoreductase</keyword>
<evidence type="ECO:0000259" key="8">
    <source>
        <dbReference type="Pfam" id="PF00732"/>
    </source>
</evidence>
<dbReference type="InterPro" id="IPR036188">
    <property type="entry name" value="FAD/NAD-bd_sf"/>
</dbReference>
<dbReference type="SUPFAM" id="SSF51905">
    <property type="entry name" value="FAD/NAD(P)-binding domain"/>
    <property type="match status" value="1"/>
</dbReference>
<keyword evidence="12" id="KW-1185">Reference proteome</keyword>
<feature type="binding site" evidence="6">
    <location>
        <begin position="426"/>
        <end position="427"/>
    </location>
    <ligand>
        <name>FAD</name>
        <dbReference type="ChEBI" id="CHEBI:57692"/>
    </ligand>
</feature>
<dbReference type="GO" id="GO:0050660">
    <property type="term" value="F:flavin adenine dinucleotide binding"/>
    <property type="evidence" value="ECO:0007669"/>
    <property type="project" value="InterPro"/>
</dbReference>
<evidence type="ECO:0000259" key="9">
    <source>
        <dbReference type="Pfam" id="PF00890"/>
    </source>
</evidence>
<dbReference type="PANTHER" id="PTHR42784">
    <property type="entry name" value="PYRANOSE 2-OXIDASE"/>
    <property type="match status" value="1"/>
</dbReference>
<dbReference type="InterPro" id="IPR000172">
    <property type="entry name" value="GMC_OxRdtase_N"/>
</dbReference>
<dbReference type="PANTHER" id="PTHR42784:SF1">
    <property type="entry name" value="PYRANOSE 2-OXIDASE"/>
    <property type="match status" value="1"/>
</dbReference>
<comment type="similarity">
    <text evidence="2">Belongs to the GMC oxidoreductase family.</text>
</comment>
<evidence type="ECO:0000256" key="2">
    <source>
        <dbReference type="ARBA" id="ARBA00010790"/>
    </source>
</evidence>
<dbReference type="GO" id="GO:0016614">
    <property type="term" value="F:oxidoreductase activity, acting on CH-OH group of donors"/>
    <property type="evidence" value="ECO:0007669"/>
    <property type="project" value="InterPro"/>
</dbReference>
<dbReference type="InterPro" id="IPR012132">
    <property type="entry name" value="GMC_OxRdtase"/>
</dbReference>
<proteinExistence type="inferred from homology"/>
<feature type="domain" description="Glucose-methanol-choline oxidoreductase C-terminal" evidence="10">
    <location>
        <begin position="416"/>
        <end position="479"/>
    </location>
</feature>
<dbReference type="InterPro" id="IPR007867">
    <property type="entry name" value="GMC_OxRtase_C"/>
</dbReference>
<dbReference type="InterPro" id="IPR003953">
    <property type="entry name" value="FAD-dep_OxRdtase_2_FAD-bd"/>
</dbReference>
<evidence type="ECO:0000256" key="3">
    <source>
        <dbReference type="ARBA" id="ARBA00022630"/>
    </source>
</evidence>
<evidence type="ECO:0000256" key="5">
    <source>
        <dbReference type="ARBA" id="ARBA00023002"/>
    </source>
</evidence>
<feature type="region of interest" description="Disordered" evidence="7">
    <location>
        <begin position="126"/>
        <end position="146"/>
    </location>
</feature>
<reference evidence="12" key="1">
    <citation type="submission" date="2019-12" db="EMBL/GenBank/DDBJ databases">
        <title>Complete genome of Terracaulis silvestris 0127_4.</title>
        <authorList>
            <person name="Vieira S."/>
            <person name="Riedel T."/>
            <person name="Sproer C."/>
            <person name="Pascual J."/>
            <person name="Boedeker C."/>
            <person name="Overmann J."/>
        </authorList>
    </citation>
    <scope>NUCLEOTIDE SEQUENCE [LARGE SCALE GENOMIC DNA]</scope>
    <source>
        <strain evidence="12">0127_4</strain>
    </source>
</reference>
<evidence type="ECO:0000256" key="7">
    <source>
        <dbReference type="SAM" id="MobiDB-lite"/>
    </source>
</evidence>
<gene>
    <name evidence="11" type="primary">livQ_2</name>
    <name evidence="11" type="ORF">DSM104635_00549</name>
</gene>
<dbReference type="Pfam" id="PF05199">
    <property type="entry name" value="GMC_oxred_C"/>
    <property type="match status" value="1"/>
</dbReference>
<dbReference type="RefSeq" id="WP_158764729.1">
    <property type="nucleotide sequence ID" value="NZ_CP047045.1"/>
</dbReference>
<protein>
    <submittedName>
        <fullName evidence="11">6'''-hydroxyparomomycin C oxidase</fullName>
        <ecNumber evidence="11">1.1.3.-</ecNumber>
    </submittedName>
</protein>
<evidence type="ECO:0000313" key="11">
    <source>
        <dbReference type="EMBL" id="QGZ93737.1"/>
    </source>
</evidence>
<dbReference type="EMBL" id="CP047045">
    <property type="protein sequence ID" value="QGZ93737.1"/>
    <property type="molecule type" value="Genomic_DNA"/>
</dbReference>
<dbReference type="KEGG" id="tsv:DSM104635_00549"/>
<dbReference type="EC" id="1.1.3.-" evidence="11"/>
<evidence type="ECO:0000313" key="12">
    <source>
        <dbReference type="Proteomes" id="UP000431269"/>
    </source>
</evidence>
<evidence type="ECO:0000256" key="4">
    <source>
        <dbReference type="ARBA" id="ARBA00022827"/>
    </source>
</evidence>
<comment type="cofactor">
    <cofactor evidence="1 6">
        <name>FAD</name>
        <dbReference type="ChEBI" id="CHEBI:57692"/>
    </cofactor>
</comment>
<feature type="domain" description="Glucose-methanol-choline oxidoreductase N-terminal" evidence="8">
    <location>
        <begin position="73"/>
        <end position="283"/>
    </location>
</feature>
<name>A0A6I6MLZ6_9CAUL</name>
<dbReference type="Pfam" id="PF00732">
    <property type="entry name" value="GMC_oxred_N"/>
    <property type="match status" value="1"/>
</dbReference>